<evidence type="ECO:0000313" key="2">
    <source>
        <dbReference type="EMBL" id="BBH52824.1"/>
    </source>
</evidence>
<dbReference type="AlphaFoldDB" id="A0A4P2VLI1"/>
<dbReference type="InterPro" id="IPR005151">
    <property type="entry name" value="Tail-specific_protease"/>
</dbReference>
<evidence type="ECO:0000313" key="3">
    <source>
        <dbReference type="Proteomes" id="UP000291236"/>
    </source>
</evidence>
<dbReference type="InterPro" id="IPR029045">
    <property type="entry name" value="ClpP/crotonase-like_dom_sf"/>
</dbReference>
<dbReference type="GO" id="GO:0006508">
    <property type="term" value="P:proteolysis"/>
    <property type="evidence" value="ECO:0007669"/>
    <property type="project" value="InterPro"/>
</dbReference>
<gene>
    <name evidence="2" type="ORF">JCM31447_12670</name>
</gene>
<dbReference type="Proteomes" id="UP000291236">
    <property type="component" value="Chromosome"/>
</dbReference>
<feature type="domain" description="Tail specific protease" evidence="1">
    <location>
        <begin position="331"/>
        <end position="547"/>
    </location>
</feature>
<dbReference type="SUPFAM" id="SSF52096">
    <property type="entry name" value="ClpP/crotonase"/>
    <property type="match status" value="1"/>
</dbReference>
<dbReference type="Pfam" id="PF03572">
    <property type="entry name" value="Peptidase_S41"/>
    <property type="match status" value="1"/>
</dbReference>
<dbReference type="RefSeq" id="WP_130607631.1">
    <property type="nucleotide sequence ID" value="NZ_AP019368.1"/>
</dbReference>
<dbReference type="PROSITE" id="PS51257">
    <property type="entry name" value="PROKAR_LIPOPROTEIN"/>
    <property type="match status" value="1"/>
</dbReference>
<organism evidence="2 3">
    <name type="scientific">Fluviispira sanaruensis</name>
    <dbReference type="NCBI Taxonomy" id="2493639"/>
    <lineage>
        <taxon>Bacteria</taxon>
        <taxon>Pseudomonadati</taxon>
        <taxon>Bdellovibrionota</taxon>
        <taxon>Oligoflexia</taxon>
        <taxon>Silvanigrellales</taxon>
        <taxon>Silvanigrellaceae</taxon>
        <taxon>Fluviispira</taxon>
    </lineage>
</organism>
<evidence type="ECO:0000259" key="1">
    <source>
        <dbReference type="Pfam" id="PF03572"/>
    </source>
</evidence>
<sequence>MLRLKKSVLLSSVLLTVACQKSDINKSDVQINDIEEMSSTSENNHWELPELTLQEKKDLVSSVKTVFNEFYVNRNQKVIDYNYDAIAFANKLDENMDSENLLKSTMNIFFNVRDLHTGFTYPVPARCYSGGFPITVGLSYDEKYGYKERLIVSAKLTPSLSLPNASAQALADFEALSVGDEILTIRNIGIEGYENQEIYANTAIDIIGKIGRGSNPEAFKSRALQRLFSRNGRYIKIPEGNFTLKVKRAIDGKIVKYTLPWITYVSSEQICNDYFHKKSPNIDIGLDNNIENIYELNNKKNEETFVKDLYANNASNQNIVKYIAKYKRKSIAVIRINRFIPDGDFSYSDYLVARKYIENEVNDIRKFILHNRSKIQGVLIDVRGNGGGFGSFPQLLANAFTHKFVSNLEMRPLVSKTNRDTFYNLEMSRYYARLNTSDPMQTPHLSTVNEMDRYLADSNFSDQIQAKTLLLAPADRYDGDENDALPETYNKKDTEILKAVLTIKPIAVLTNSNCYSACDVFVSLMKDYKIAKIFGTTKQTGGGGANVIEWKDFLTPVVVDEQGTKVSIIPNGSPLPRNSEIRFAWNKIVRPFAVKDYEKYIEGVGVVTDYVYRQTTQDLLDNDKVVFQKVFNDIIDSKNTKGFYLKR</sequence>
<dbReference type="EMBL" id="AP019368">
    <property type="protein sequence ID" value="BBH52824.1"/>
    <property type="molecule type" value="Genomic_DNA"/>
</dbReference>
<name>A0A4P2VLI1_FLUSA</name>
<dbReference type="Gene3D" id="3.90.226.10">
    <property type="entry name" value="2-enoyl-CoA Hydratase, Chain A, domain 1"/>
    <property type="match status" value="1"/>
</dbReference>
<accession>A0A4P2VLI1</accession>
<protein>
    <recommendedName>
        <fullName evidence="1">Tail specific protease domain-containing protein</fullName>
    </recommendedName>
</protein>
<keyword evidence="3" id="KW-1185">Reference proteome</keyword>
<dbReference type="KEGG" id="sbf:JCM31447_12670"/>
<proteinExistence type="predicted"/>
<dbReference type="GO" id="GO:0004175">
    <property type="term" value="F:endopeptidase activity"/>
    <property type="evidence" value="ECO:0007669"/>
    <property type="project" value="TreeGrafter"/>
</dbReference>
<dbReference type="PANTHER" id="PTHR32060:SF22">
    <property type="entry name" value="CARBOXYL-TERMINAL-PROCESSING PEPTIDASE 3, CHLOROPLASTIC"/>
    <property type="match status" value="1"/>
</dbReference>
<dbReference type="OrthoDB" id="5287531at2"/>
<reference evidence="2 3" key="1">
    <citation type="submission" date="2018-12" db="EMBL/GenBank/DDBJ databases">
        <title>Rubrispira sanarue gen. nov., sp., nov., a member of the order Silvanigrellales, isolated from a brackish lake in Hamamatsu Japan.</title>
        <authorList>
            <person name="Maejima Y."/>
            <person name="Iino T."/>
            <person name="Muraguchi Y."/>
            <person name="Fukuda K."/>
            <person name="Nojiri H."/>
            <person name="Ohkuma M."/>
            <person name="Moriuchi R."/>
            <person name="Dohra H."/>
            <person name="Kimbara K."/>
            <person name="Shintani M."/>
        </authorList>
    </citation>
    <scope>NUCLEOTIDE SEQUENCE [LARGE SCALE GENOMIC DNA]</scope>
    <source>
        <strain evidence="2 3">RF1110005</strain>
    </source>
</reference>
<dbReference type="PANTHER" id="PTHR32060">
    <property type="entry name" value="TAIL-SPECIFIC PROTEASE"/>
    <property type="match status" value="1"/>
</dbReference>
<dbReference type="GO" id="GO:0008236">
    <property type="term" value="F:serine-type peptidase activity"/>
    <property type="evidence" value="ECO:0007669"/>
    <property type="project" value="InterPro"/>
</dbReference>